<proteinExistence type="predicted"/>
<gene>
    <name evidence="2" type="ORF">OLEA9_A043146</name>
</gene>
<keyword evidence="3" id="KW-1185">Reference proteome</keyword>
<comment type="caution">
    <text evidence="2">The sequence shown here is derived from an EMBL/GenBank/DDBJ whole genome shotgun (WGS) entry which is preliminary data.</text>
</comment>
<evidence type="ECO:0000313" key="2">
    <source>
        <dbReference type="EMBL" id="CAA2978041.1"/>
    </source>
</evidence>
<reference evidence="2 3" key="1">
    <citation type="submission" date="2019-12" db="EMBL/GenBank/DDBJ databases">
        <authorList>
            <person name="Alioto T."/>
            <person name="Alioto T."/>
            <person name="Gomez Garrido J."/>
        </authorList>
    </citation>
    <scope>NUCLEOTIDE SEQUENCE [LARGE SCALE GENOMIC DNA]</scope>
</reference>
<evidence type="ECO:0000313" key="3">
    <source>
        <dbReference type="Proteomes" id="UP000594638"/>
    </source>
</evidence>
<organism evidence="2 3">
    <name type="scientific">Olea europaea subsp. europaea</name>
    <dbReference type="NCBI Taxonomy" id="158383"/>
    <lineage>
        <taxon>Eukaryota</taxon>
        <taxon>Viridiplantae</taxon>
        <taxon>Streptophyta</taxon>
        <taxon>Embryophyta</taxon>
        <taxon>Tracheophyta</taxon>
        <taxon>Spermatophyta</taxon>
        <taxon>Magnoliopsida</taxon>
        <taxon>eudicotyledons</taxon>
        <taxon>Gunneridae</taxon>
        <taxon>Pentapetalae</taxon>
        <taxon>asterids</taxon>
        <taxon>lamiids</taxon>
        <taxon>Lamiales</taxon>
        <taxon>Oleaceae</taxon>
        <taxon>Oleeae</taxon>
        <taxon>Olea</taxon>
    </lineage>
</organism>
<dbReference type="EMBL" id="CACTIH010003615">
    <property type="protein sequence ID" value="CAA2978041.1"/>
    <property type="molecule type" value="Genomic_DNA"/>
</dbReference>
<feature type="region of interest" description="Disordered" evidence="1">
    <location>
        <begin position="10"/>
        <end position="40"/>
    </location>
</feature>
<dbReference type="AlphaFoldDB" id="A0A8S0RFA4"/>
<accession>A0A8S0RFA4</accession>
<sequence length="134" mass="15439">MFSIAIRRCSHPPSATINESDPHSGNKQKDAGKRTKEKKEFSSRDVSYFVDRATSAGEKIAAKIDHFIRATVSDLKTCMNELLAMGRLQKQMNLYFYACKFLSQKANREVLDMQDNANDKFAWVELSYQEYRQT</sequence>
<evidence type="ECO:0000256" key="1">
    <source>
        <dbReference type="SAM" id="MobiDB-lite"/>
    </source>
</evidence>
<feature type="compositionally biased region" description="Basic and acidic residues" evidence="1">
    <location>
        <begin position="20"/>
        <end position="40"/>
    </location>
</feature>
<dbReference type="Proteomes" id="UP000594638">
    <property type="component" value="Unassembled WGS sequence"/>
</dbReference>
<protein>
    <submittedName>
        <fullName evidence="2">Uncharacterized protein</fullName>
    </submittedName>
</protein>
<name>A0A8S0RFA4_OLEEU</name>
<dbReference type="Gramene" id="OE9A043146T1">
    <property type="protein sequence ID" value="OE9A043146C1"/>
    <property type="gene ID" value="OE9A043146"/>
</dbReference>